<name>A0A1E3PST1_9ASCO</name>
<sequence>MTNDPQDINIPNIDNPTSALHTIREITPGSKIDKELADDPSKVQDMTDIQVYKSPADSPPEFEKNPKSEFVESQTLPLSLLNLFDEKKLAQSLPTTGQDFLKQKYGVASYPTVNLQELLPGKIPDQDFTRAKPSNQVQFSTFAAAMEPYLRPFTEDDISILMQKHVPLADGNPLISTDANLSPYIIPNLGPLYTEVWAEEDASNGVSLGKYVPPAQ</sequence>
<evidence type="ECO:0000256" key="1">
    <source>
        <dbReference type="ARBA" id="ARBA00004123"/>
    </source>
</evidence>
<dbReference type="Proteomes" id="UP000095009">
    <property type="component" value="Unassembled WGS sequence"/>
</dbReference>
<evidence type="ECO:0000313" key="7">
    <source>
        <dbReference type="Proteomes" id="UP000095009"/>
    </source>
</evidence>
<organism evidence="6 7">
    <name type="scientific">Nadsonia fulvescens var. elongata DSM 6958</name>
    <dbReference type="NCBI Taxonomy" id="857566"/>
    <lineage>
        <taxon>Eukaryota</taxon>
        <taxon>Fungi</taxon>
        <taxon>Dikarya</taxon>
        <taxon>Ascomycota</taxon>
        <taxon>Saccharomycotina</taxon>
        <taxon>Dipodascomycetes</taxon>
        <taxon>Dipodascales</taxon>
        <taxon>Dipodascales incertae sedis</taxon>
        <taxon>Nadsonia</taxon>
    </lineage>
</organism>
<proteinExistence type="inferred from homology"/>
<dbReference type="STRING" id="857566.A0A1E3PST1"/>
<dbReference type="OrthoDB" id="1232at2759"/>
<evidence type="ECO:0000256" key="4">
    <source>
        <dbReference type="ARBA" id="ARBA00023163"/>
    </source>
</evidence>
<dbReference type="InterPro" id="IPR019340">
    <property type="entry name" value="Histone_AcTrfase_su3"/>
</dbReference>
<dbReference type="GO" id="GO:0006357">
    <property type="term" value="P:regulation of transcription by RNA polymerase II"/>
    <property type="evidence" value="ECO:0007669"/>
    <property type="project" value="TreeGrafter"/>
</dbReference>
<dbReference type="GO" id="GO:0005634">
    <property type="term" value="C:nucleus"/>
    <property type="evidence" value="ECO:0007669"/>
    <property type="project" value="UniProtKB-SubCell"/>
</dbReference>
<dbReference type="PANTHER" id="PTHR13556:SF2">
    <property type="entry name" value="TRANSCRIPTIONAL ADAPTER 3"/>
    <property type="match status" value="1"/>
</dbReference>
<evidence type="ECO:0000256" key="5">
    <source>
        <dbReference type="ARBA" id="ARBA00023242"/>
    </source>
</evidence>
<reference evidence="6 7" key="1">
    <citation type="journal article" date="2016" name="Proc. Natl. Acad. Sci. U.S.A.">
        <title>Comparative genomics of biotechnologically important yeasts.</title>
        <authorList>
            <person name="Riley R."/>
            <person name="Haridas S."/>
            <person name="Wolfe K.H."/>
            <person name="Lopes M.R."/>
            <person name="Hittinger C.T."/>
            <person name="Goeker M."/>
            <person name="Salamov A.A."/>
            <person name="Wisecaver J.H."/>
            <person name="Long T.M."/>
            <person name="Calvey C.H."/>
            <person name="Aerts A.L."/>
            <person name="Barry K.W."/>
            <person name="Choi C."/>
            <person name="Clum A."/>
            <person name="Coughlan A.Y."/>
            <person name="Deshpande S."/>
            <person name="Douglass A.P."/>
            <person name="Hanson S.J."/>
            <person name="Klenk H.-P."/>
            <person name="LaButti K.M."/>
            <person name="Lapidus A."/>
            <person name="Lindquist E.A."/>
            <person name="Lipzen A.M."/>
            <person name="Meier-Kolthoff J.P."/>
            <person name="Ohm R.A."/>
            <person name="Otillar R.P."/>
            <person name="Pangilinan J.L."/>
            <person name="Peng Y."/>
            <person name="Rokas A."/>
            <person name="Rosa C.A."/>
            <person name="Scheuner C."/>
            <person name="Sibirny A.A."/>
            <person name="Slot J.C."/>
            <person name="Stielow J.B."/>
            <person name="Sun H."/>
            <person name="Kurtzman C.P."/>
            <person name="Blackwell M."/>
            <person name="Grigoriev I.V."/>
            <person name="Jeffries T.W."/>
        </authorList>
    </citation>
    <scope>NUCLEOTIDE SEQUENCE [LARGE SCALE GENOMIC DNA]</scope>
    <source>
        <strain evidence="6 7">DSM 6958</strain>
    </source>
</reference>
<keyword evidence="3" id="KW-0805">Transcription regulation</keyword>
<protein>
    <submittedName>
        <fullName evidence="6">Uncharacterized protein</fullName>
    </submittedName>
</protein>
<accession>A0A1E3PST1</accession>
<gene>
    <name evidence="6" type="ORF">NADFUDRAFT_81433</name>
</gene>
<evidence type="ECO:0000313" key="6">
    <source>
        <dbReference type="EMBL" id="ODQ68481.1"/>
    </source>
</evidence>
<keyword evidence="4" id="KW-0804">Transcription</keyword>
<keyword evidence="5" id="KW-0539">Nucleus</keyword>
<keyword evidence="7" id="KW-1185">Reference proteome</keyword>
<dbReference type="GO" id="GO:0000124">
    <property type="term" value="C:SAGA complex"/>
    <property type="evidence" value="ECO:0007669"/>
    <property type="project" value="TreeGrafter"/>
</dbReference>
<comment type="subcellular location">
    <subcellularLocation>
        <location evidence="1">Nucleus</location>
    </subcellularLocation>
</comment>
<dbReference type="AlphaFoldDB" id="A0A1E3PST1"/>
<feature type="non-terminal residue" evidence="6">
    <location>
        <position position="216"/>
    </location>
</feature>
<comment type="similarity">
    <text evidence="2">Belongs to the NGG1 family.</text>
</comment>
<evidence type="ECO:0000256" key="3">
    <source>
        <dbReference type="ARBA" id="ARBA00023015"/>
    </source>
</evidence>
<dbReference type="GO" id="GO:0003713">
    <property type="term" value="F:transcription coactivator activity"/>
    <property type="evidence" value="ECO:0007669"/>
    <property type="project" value="TreeGrafter"/>
</dbReference>
<dbReference type="EMBL" id="KV454406">
    <property type="protein sequence ID" value="ODQ68481.1"/>
    <property type="molecule type" value="Genomic_DNA"/>
</dbReference>
<evidence type="ECO:0000256" key="2">
    <source>
        <dbReference type="ARBA" id="ARBA00005330"/>
    </source>
</evidence>
<dbReference type="PANTHER" id="PTHR13556">
    <property type="entry name" value="TRANSCRIPTIONAL ADAPTER 3-RELATED"/>
    <property type="match status" value="1"/>
</dbReference>